<dbReference type="PANTHER" id="PTHR10625:SF45">
    <property type="entry name" value="HISTONE DEACETYLASE DOMAIN-CONTAINING PROTEIN"/>
    <property type="match status" value="1"/>
</dbReference>
<dbReference type="InterPro" id="IPR023801">
    <property type="entry name" value="His_deacetylse_dom"/>
</dbReference>
<dbReference type="PANTHER" id="PTHR10625">
    <property type="entry name" value="HISTONE DEACETYLASE HDAC1-RELATED"/>
    <property type="match status" value="1"/>
</dbReference>
<dbReference type="PRINTS" id="PR01270">
    <property type="entry name" value="HDASUPER"/>
</dbReference>
<dbReference type="GO" id="GO:0141221">
    <property type="term" value="F:histone deacetylase activity, hydrolytic mechanism"/>
    <property type="evidence" value="ECO:0007669"/>
    <property type="project" value="UniProtKB-EC"/>
</dbReference>
<keyword evidence="4" id="KW-1185">Reference proteome</keyword>
<proteinExistence type="predicted"/>
<comment type="catalytic activity">
    <reaction evidence="1">
        <text>N(6)-acetyl-L-lysyl-[histone] + H2O = L-lysyl-[histone] + acetate</text>
        <dbReference type="Rhea" id="RHEA:58196"/>
        <dbReference type="Rhea" id="RHEA-COMP:9845"/>
        <dbReference type="Rhea" id="RHEA-COMP:11338"/>
        <dbReference type="ChEBI" id="CHEBI:15377"/>
        <dbReference type="ChEBI" id="CHEBI:29969"/>
        <dbReference type="ChEBI" id="CHEBI:30089"/>
        <dbReference type="ChEBI" id="CHEBI:61930"/>
        <dbReference type="EC" id="3.5.1.98"/>
    </reaction>
</comment>
<dbReference type="EMBL" id="JBGFUD010025281">
    <property type="protein sequence ID" value="MFH4984988.1"/>
    <property type="molecule type" value="Genomic_DNA"/>
</dbReference>
<name>A0ABD6F3Y3_9BILA</name>
<evidence type="ECO:0000313" key="4">
    <source>
        <dbReference type="Proteomes" id="UP001608902"/>
    </source>
</evidence>
<accession>A0ABD6F3Y3</accession>
<dbReference type="InterPro" id="IPR037138">
    <property type="entry name" value="His_deacetylse_dom_sf"/>
</dbReference>
<dbReference type="Gene3D" id="3.40.800.20">
    <property type="entry name" value="Histone deacetylase domain"/>
    <property type="match status" value="1"/>
</dbReference>
<comment type="caution">
    <text evidence="3">The sequence shown here is derived from an EMBL/GenBank/DDBJ whole genome shotgun (WGS) entry which is preliminary data.</text>
</comment>
<dbReference type="Proteomes" id="UP001608902">
    <property type="component" value="Unassembled WGS sequence"/>
</dbReference>
<organism evidence="3 4">
    <name type="scientific">Gnathostoma spinigerum</name>
    <dbReference type="NCBI Taxonomy" id="75299"/>
    <lineage>
        <taxon>Eukaryota</taxon>
        <taxon>Metazoa</taxon>
        <taxon>Ecdysozoa</taxon>
        <taxon>Nematoda</taxon>
        <taxon>Chromadorea</taxon>
        <taxon>Rhabditida</taxon>
        <taxon>Spirurina</taxon>
        <taxon>Gnathostomatomorpha</taxon>
        <taxon>Gnathostomatoidea</taxon>
        <taxon>Gnathostomatidae</taxon>
        <taxon>Gnathostoma</taxon>
    </lineage>
</organism>
<evidence type="ECO:0000256" key="1">
    <source>
        <dbReference type="ARBA" id="ARBA00048287"/>
    </source>
</evidence>
<gene>
    <name evidence="3" type="ORF">AB6A40_011697</name>
</gene>
<evidence type="ECO:0000259" key="2">
    <source>
        <dbReference type="Pfam" id="PF00850"/>
    </source>
</evidence>
<dbReference type="InterPro" id="IPR023696">
    <property type="entry name" value="Ureohydrolase_dom_sf"/>
</dbReference>
<dbReference type="InterPro" id="IPR000286">
    <property type="entry name" value="HDACs"/>
</dbReference>
<sequence length="133" mass="14621">MNEDIYVNKDSFDAALMSVGCALEATKAVITNPNSAAFAAIRPPGHHASAETACGFCIFNNVAICAKKARQLGVERVLILDWDVHAGQGTQYSIEDDPNIKLISIHRYESGHFWPNLSESAVENSCLYYQICR</sequence>
<protein>
    <recommendedName>
        <fullName evidence="2">Histone deacetylase domain-containing protein</fullName>
    </recommendedName>
</protein>
<dbReference type="AlphaFoldDB" id="A0ABD6F3Y3"/>
<evidence type="ECO:0000313" key="3">
    <source>
        <dbReference type="EMBL" id="MFH4984988.1"/>
    </source>
</evidence>
<reference evidence="3 4" key="1">
    <citation type="submission" date="2024-08" db="EMBL/GenBank/DDBJ databases">
        <title>Gnathostoma spinigerum genome.</title>
        <authorList>
            <person name="Gonzalez-Bertolin B."/>
            <person name="Monzon S."/>
            <person name="Zaballos A."/>
            <person name="Jimenez P."/>
            <person name="Dekumyoy P."/>
            <person name="Varona S."/>
            <person name="Cuesta I."/>
            <person name="Sumanam S."/>
            <person name="Adisakwattana P."/>
            <person name="Gasser R.B."/>
            <person name="Hernandez-Gonzalez A."/>
            <person name="Young N.D."/>
            <person name="Perteguer M.J."/>
        </authorList>
    </citation>
    <scope>NUCLEOTIDE SEQUENCE [LARGE SCALE GENOMIC DNA]</scope>
    <source>
        <strain evidence="3">AL3</strain>
        <tissue evidence="3">Liver</tissue>
    </source>
</reference>
<dbReference type="Pfam" id="PF00850">
    <property type="entry name" value="Hist_deacetyl"/>
    <property type="match status" value="1"/>
</dbReference>
<feature type="domain" description="Histone deacetylase" evidence="2">
    <location>
        <begin position="3"/>
        <end position="118"/>
    </location>
</feature>
<dbReference type="SUPFAM" id="SSF52768">
    <property type="entry name" value="Arginase/deacetylase"/>
    <property type="match status" value="1"/>
</dbReference>